<keyword evidence="6" id="KW-1185">Reference proteome</keyword>
<protein>
    <recommendedName>
        <fullName evidence="4">Cation-transporting P-type ATPase C-terminal domain-containing protein</fullName>
    </recommendedName>
</protein>
<evidence type="ECO:0000259" key="4">
    <source>
        <dbReference type="Pfam" id="PF00689"/>
    </source>
</evidence>
<dbReference type="InterPro" id="IPR023298">
    <property type="entry name" value="ATPase_P-typ_TM_dom_sf"/>
</dbReference>
<reference evidence="5" key="1">
    <citation type="journal article" date="2022" name="Plant J.">
        <title>Strategies of tolerance reflected in two North American maple genomes.</title>
        <authorList>
            <person name="McEvoy S.L."/>
            <person name="Sezen U.U."/>
            <person name="Trouern-Trend A."/>
            <person name="McMahon S.M."/>
            <person name="Schaberg P.G."/>
            <person name="Yang J."/>
            <person name="Wegrzyn J.L."/>
            <person name="Swenson N.G."/>
        </authorList>
    </citation>
    <scope>NUCLEOTIDE SEQUENCE</scope>
    <source>
        <strain evidence="5">NS2018</strain>
    </source>
</reference>
<feature type="transmembrane region" description="Helical" evidence="3">
    <location>
        <begin position="90"/>
        <end position="109"/>
    </location>
</feature>
<dbReference type="GO" id="GO:0046872">
    <property type="term" value="F:metal ion binding"/>
    <property type="evidence" value="ECO:0007669"/>
    <property type="project" value="UniProtKB-KW"/>
</dbReference>
<keyword evidence="1" id="KW-0479">Metal-binding</keyword>
<comment type="caution">
    <text evidence="5">The sequence shown here is derived from an EMBL/GenBank/DDBJ whole genome shotgun (WGS) entry which is preliminary data.</text>
</comment>
<keyword evidence="3" id="KW-0812">Transmembrane</keyword>
<dbReference type="PANTHER" id="PTHR24093">
    <property type="entry name" value="CATION TRANSPORTING ATPASE"/>
    <property type="match status" value="1"/>
</dbReference>
<organism evidence="5 6">
    <name type="scientific">Acer saccharum</name>
    <name type="common">Sugar maple</name>
    <dbReference type="NCBI Taxonomy" id="4024"/>
    <lineage>
        <taxon>Eukaryota</taxon>
        <taxon>Viridiplantae</taxon>
        <taxon>Streptophyta</taxon>
        <taxon>Embryophyta</taxon>
        <taxon>Tracheophyta</taxon>
        <taxon>Spermatophyta</taxon>
        <taxon>Magnoliopsida</taxon>
        <taxon>eudicotyledons</taxon>
        <taxon>Gunneridae</taxon>
        <taxon>Pentapetalae</taxon>
        <taxon>rosids</taxon>
        <taxon>malvids</taxon>
        <taxon>Sapindales</taxon>
        <taxon>Sapindaceae</taxon>
        <taxon>Hippocastanoideae</taxon>
        <taxon>Acereae</taxon>
        <taxon>Acer</taxon>
    </lineage>
</organism>
<dbReference type="EMBL" id="JAUESC010000002">
    <property type="protein sequence ID" value="KAK0605926.1"/>
    <property type="molecule type" value="Genomic_DNA"/>
</dbReference>
<dbReference type="PANTHER" id="PTHR24093:SF474">
    <property type="entry name" value="CALCIUM-TRANSPORTING ATPASE 2, PLASMA MEMBRANE-TYPE"/>
    <property type="match status" value="1"/>
</dbReference>
<name>A0AA39SW42_ACESA</name>
<keyword evidence="3" id="KW-1133">Transmembrane helix</keyword>
<keyword evidence="3" id="KW-0472">Membrane</keyword>
<keyword evidence="2" id="KW-0460">Magnesium</keyword>
<dbReference type="AlphaFoldDB" id="A0AA39SW42"/>
<reference evidence="5" key="2">
    <citation type="submission" date="2023-06" db="EMBL/GenBank/DDBJ databases">
        <authorList>
            <person name="Swenson N.G."/>
            <person name="Wegrzyn J.L."/>
            <person name="Mcevoy S.L."/>
        </authorList>
    </citation>
    <scope>NUCLEOTIDE SEQUENCE</scope>
    <source>
        <strain evidence="5">NS2018</strain>
        <tissue evidence="5">Leaf</tissue>
    </source>
</reference>
<evidence type="ECO:0000256" key="1">
    <source>
        <dbReference type="ARBA" id="ARBA00022723"/>
    </source>
</evidence>
<evidence type="ECO:0000256" key="2">
    <source>
        <dbReference type="ARBA" id="ARBA00022842"/>
    </source>
</evidence>
<dbReference type="Proteomes" id="UP001168877">
    <property type="component" value="Unassembled WGS sequence"/>
</dbReference>
<evidence type="ECO:0000313" key="6">
    <source>
        <dbReference type="Proteomes" id="UP001168877"/>
    </source>
</evidence>
<dbReference type="Pfam" id="PF00689">
    <property type="entry name" value="Cation_ATPase_C"/>
    <property type="match status" value="1"/>
</dbReference>
<dbReference type="GO" id="GO:0005388">
    <property type="term" value="F:P-type calcium transporter activity"/>
    <property type="evidence" value="ECO:0007669"/>
    <property type="project" value="TreeGrafter"/>
</dbReference>
<dbReference type="SUPFAM" id="SSF81665">
    <property type="entry name" value="Calcium ATPase, transmembrane domain M"/>
    <property type="match status" value="1"/>
</dbReference>
<dbReference type="GO" id="GO:0005886">
    <property type="term" value="C:plasma membrane"/>
    <property type="evidence" value="ECO:0007669"/>
    <property type="project" value="TreeGrafter"/>
</dbReference>
<proteinExistence type="predicted"/>
<dbReference type="Gene3D" id="1.20.1110.10">
    <property type="entry name" value="Calcium-transporting ATPase, transmembrane domain"/>
    <property type="match status" value="1"/>
</dbReference>
<accession>A0AA39SW42</accession>
<evidence type="ECO:0000313" key="5">
    <source>
        <dbReference type="EMBL" id="KAK0605926.1"/>
    </source>
</evidence>
<dbReference type="InterPro" id="IPR006068">
    <property type="entry name" value="ATPase_P-typ_cation-transptr_C"/>
</dbReference>
<feature type="domain" description="Cation-transporting P-type ATPase C-terminal" evidence="4">
    <location>
        <begin position="1"/>
        <end position="101"/>
    </location>
</feature>
<sequence length="127" mass="14082">MDTLGALALATEPRNEELKKRTPVGRKGNFISNVMWRNIMGQSLYQFKLIWLLQRNGEAVFGLVGPDSGLDFEHAHIINFLHEGVGSGSGFLSLVLVIMGLGVLVMMNVRLWVMGSGFWWCVDDDSG</sequence>
<gene>
    <name evidence="5" type="ORF">LWI29_032306</name>
</gene>
<evidence type="ECO:0000256" key="3">
    <source>
        <dbReference type="SAM" id="Phobius"/>
    </source>
</evidence>